<gene>
    <name evidence="1" type="ORF">Tco_0705088</name>
</gene>
<reference evidence="1" key="2">
    <citation type="submission" date="2022-01" db="EMBL/GenBank/DDBJ databases">
        <authorList>
            <person name="Yamashiro T."/>
            <person name="Shiraishi A."/>
            <person name="Satake H."/>
            <person name="Nakayama K."/>
        </authorList>
    </citation>
    <scope>NUCLEOTIDE SEQUENCE</scope>
</reference>
<proteinExistence type="predicted"/>
<protein>
    <submittedName>
        <fullName evidence="1">Uncharacterized protein</fullName>
    </submittedName>
</protein>
<organism evidence="1 2">
    <name type="scientific">Tanacetum coccineum</name>
    <dbReference type="NCBI Taxonomy" id="301880"/>
    <lineage>
        <taxon>Eukaryota</taxon>
        <taxon>Viridiplantae</taxon>
        <taxon>Streptophyta</taxon>
        <taxon>Embryophyta</taxon>
        <taxon>Tracheophyta</taxon>
        <taxon>Spermatophyta</taxon>
        <taxon>Magnoliopsida</taxon>
        <taxon>eudicotyledons</taxon>
        <taxon>Gunneridae</taxon>
        <taxon>Pentapetalae</taxon>
        <taxon>asterids</taxon>
        <taxon>campanulids</taxon>
        <taxon>Asterales</taxon>
        <taxon>Asteraceae</taxon>
        <taxon>Asteroideae</taxon>
        <taxon>Anthemideae</taxon>
        <taxon>Anthemidinae</taxon>
        <taxon>Tanacetum</taxon>
    </lineage>
</organism>
<dbReference type="EMBL" id="BQNB010010066">
    <property type="protein sequence ID" value="GJS72247.1"/>
    <property type="molecule type" value="Genomic_DNA"/>
</dbReference>
<accession>A0ABQ4Y510</accession>
<dbReference type="Proteomes" id="UP001151760">
    <property type="component" value="Unassembled WGS sequence"/>
</dbReference>
<feature type="non-terminal residue" evidence="1">
    <location>
        <position position="1"/>
    </location>
</feature>
<evidence type="ECO:0000313" key="2">
    <source>
        <dbReference type="Proteomes" id="UP001151760"/>
    </source>
</evidence>
<comment type="caution">
    <text evidence="1">The sequence shown here is derived from an EMBL/GenBank/DDBJ whole genome shotgun (WGS) entry which is preliminary data.</text>
</comment>
<evidence type="ECO:0000313" key="1">
    <source>
        <dbReference type="EMBL" id="GJS72247.1"/>
    </source>
</evidence>
<reference evidence="1" key="1">
    <citation type="journal article" date="2022" name="Int. J. Mol. Sci.">
        <title>Draft Genome of Tanacetum Coccineum: Genomic Comparison of Closely Related Tanacetum-Family Plants.</title>
        <authorList>
            <person name="Yamashiro T."/>
            <person name="Shiraishi A."/>
            <person name="Nakayama K."/>
            <person name="Satake H."/>
        </authorList>
    </citation>
    <scope>NUCLEOTIDE SEQUENCE</scope>
</reference>
<sequence length="122" mass="14128">EPLTREALLDEERLRDGRIYQDWDDLVQEETSRKQRSNVNSCPPQILPVPLTEKFMGLREGDGLAEWMQYSYNPMNNFMPTAGYSSNNTYDPTQPSCSHGYMFHQNTGESSTAYESYQLDDM</sequence>
<keyword evidence="2" id="KW-1185">Reference proteome</keyword>
<name>A0ABQ4Y510_9ASTR</name>